<dbReference type="AlphaFoldDB" id="A0A1X7N055"/>
<dbReference type="InterPro" id="IPR036388">
    <property type="entry name" value="WH-like_DNA-bd_sf"/>
</dbReference>
<dbReference type="GO" id="GO:0006313">
    <property type="term" value="P:DNA transposition"/>
    <property type="evidence" value="ECO:0007669"/>
    <property type="project" value="InterPro"/>
</dbReference>
<name>A0A1X7N055_9HYPH</name>
<proteinExistence type="predicted"/>
<accession>A0A1X7N055</accession>
<organism evidence="1 2">
    <name type="scientific">Mesorhizobium australicum</name>
    <dbReference type="NCBI Taxonomy" id="536018"/>
    <lineage>
        <taxon>Bacteria</taxon>
        <taxon>Pseudomonadati</taxon>
        <taxon>Pseudomonadota</taxon>
        <taxon>Alphaproteobacteria</taxon>
        <taxon>Hyphomicrobiales</taxon>
        <taxon>Phyllobacteriaceae</taxon>
        <taxon>Mesorhizobium</taxon>
    </lineage>
</organism>
<evidence type="ECO:0000313" key="2">
    <source>
        <dbReference type="Proteomes" id="UP000193083"/>
    </source>
</evidence>
<dbReference type="InterPro" id="IPR052546">
    <property type="entry name" value="Transposase_8_domain"/>
</dbReference>
<dbReference type="Gene3D" id="1.10.10.10">
    <property type="entry name" value="Winged helix-like DNA-binding domain superfamily/Winged helix DNA-binding domain"/>
    <property type="match status" value="1"/>
</dbReference>
<dbReference type="PANTHER" id="PTHR33609:SF1">
    <property type="entry name" value="TRANSPOSASE"/>
    <property type="match status" value="1"/>
</dbReference>
<reference evidence="1 2" key="1">
    <citation type="submission" date="2017-04" db="EMBL/GenBank/DDBJ databases">
        <authorList>
            <person name="Afonso C.L."/>
            <person name="Miller P.J."/>
            <person name="Scott M.A."/>
            <person name="Spackman E."/>
            <person name="Goraichik I."/>
            <person name="Dimitrov K.M."/>
            <person name="Suarez D.L."/>
            <person name="Swayne D.E."/>
        </authorList>
    </citation>
    <scope>NUCLEOTIDE SEQUENCE [LARGE SCALE GENOMIC DNA]</scope>
    <source>
        <strain evidence="1 2">B5P</strain>
    </source>
</reference>
<evidence type="ECO:0000313" key="1">
    <source>
        <dbReference type="EMBL" id="SMH30147.1"/>
    </source>
</evidence>
<protein>
    <submittedName>
        <fullName evidence="1">Transposase</fullName>
    </submittedName>
</protein>
<dbReference type="GO" id="GO:0043565">
    <property type="term" value="F:sequence-specific DNA binding"/>
    <property type="evidence" value="ECO:0007669"/>
    <property type="project" value="InterPro"/>
</dbReference>
<keyword evidence="2" id="KW-1185">Reference proteome</keyword>
<gene>
    <name evidence="1" type="ORF">SAMN02982922_1000</name>
</gene>
<dbReference type="InterPro" id="IPR002514">
    <property type="entry name" value="Transposase_8"/>
</dbReference>
<dbReference type="Pfam" id="PF01527">
    <property type="entry name" value="HTH_Tnp_1"/>
    <property type="match status" value="1"/>
</dbReference>
<dbReference type="EMBL" id="FXBL01000004">
    <property type="protein sequence ID" value="SMH30147.1"/>
    <property type="molecule type" value="Genomic_DNA"/>
</dbReference>
<dbReference type="Proteomes" id="UP000193083">
    <property type="component" value="Unassembled WGS sequence"/>
</dbReference>
<dbReference type="PANTHER" id="PTHR33609">
    <property type="entry name" value="LOW CALCIUM RESPONSE LOCUS PROTEIN S"/>
    <property type="match status" value="1"/>
</dbReference>
<dbReference type="SUPFAM" id="SSF48295">
    <property type="entry name" value="TrpR-like"/>
    <property type="match status" value="1"/>
</dbReference>
<sequence length="124" mass="14050">MRQKSGTEKRPAEAVIKDIRRATRKQYGAEEKIRIVLEGLRGEESIAALCRREGIAESLYYNWSKEFLEAGKKRLAGDTARAATTDEVKVLRRETRDLKEVVAEQALELRLLKKSMIADGGDDE</sequence>
<dbReference type="InterPro" id="IPR010921">
    <property type="entry name" value="Trp_repressor/repl_initiator"/>
</dbReference>
<dbReference type="GO" id="GO:0004803">
    <property type="term" value="F:transposase activity"/>
    <property type="evidence" value="ECO:0007669"/>
    <property type="project" value="InterPro"/>
</dbReference>